<dbReference type="SUPFAM" id="SSF46785">
    <property type="entry name" value="Winged helix' DNA-binding domain"/>
    <property type="match status" value="1"/>
</dbReference>
<dbReference type="CDD" id="cd00059">
    <property type="entry name" value="FH_FOX"/>
    <property type="match status" value="1"/>
</dbReference>
<feature type="region of interest" description="Disordered" evidence="4">
    <location>
        <begin position="1"/>
        <end position="164"/>
    </location>
</feature>
<name>A0A074ZJK9_AURSE</name>
<feature type="compositionally biased region" description="Low complexity" evidence="4">
    <location>
        <begin position="1512"/>
        <end position="1533"/>
    </location>
</feature>
<reference evidence="7 8" key="1">
    <citation type="journal article" date="2014" name="BMC Genomics">
        <title>Genome sequencing of four Aureobasidium pullulans varieties: biotechnological potential, stress tolerance, and description of new species.</title>
        <authorList>
            <person name="Gostin Ar C."/>
            <person name="Ohm R.A."/>
            <person name="Kogej T."/>
            <person name="Sonjak S."/>
            <person name="Turk M."/>
            <person name="Zajc J."/>
            <person name="Zalar P."/>
            <person name="Grube M."/>
            <person name="Sun H."/>
            <person name="Han J."/>
            <person name="Sharma A."/>
            <person name="Chiniquy J."/>
            <person name="Ngan C.Y."/>
            <person name="Lipzen A."/>
            <person name="Barry K."/>
            <person name="Grigoriev I.V."/>
            <person name="Gunde-Cimerman N."/>
        </authorList>
    </citation>
    <scope>NUCLEOTIDE SEQUENCE [LARGE SCALE GENOMIC DNA]</scope>
    <source>
        <strain evidence="7 8">EXF-2481</strain>
    </source>
</reference>
<dbReference type="GO" id="GO:0043565">
    <property type="term" value="F:sequence-specific DNA binding"/>
    <property type="evidence" value="ECO:0007669"/>
    <property type="project" value="InterPro"/>
</dbReference>
<evidence type="ECO:0000256" key="2">
    <source>
        <dbReference type="ARBA" id="ARBA00023242"/>
    </source>
</evidence>
<feature type="compositionally biased region" description="Polar residues" evidence="4">
    <location>
        <begin position="88"/>
        <end position="108"/>
    </location>
</feature>
<dbReference type="Gene3D" id="2.60.200.20">
    <property type="match status" value="1"/>
</dbReference>
<feature type="domain" description="Fork-head" evidence="6">
    <location>
        <begin position="928"/>
        <end position="1016"/>
    </location>
</feature>
<feature type="region of interest" description="Disordered" evidence="4">
    <location>
        <begin position="887"/>
        <end position="927"/>
    </location>
</feature>
<keyword evidence="1 3" id="KW-0238">DNA-binding</keyword>
<feature type="compositionally biased region" description="Pro residues" evidence="4">
    <location>
        <begin position="1183"/>
        <end position="1199"/>
    </location>
</feature>
<feature type="compositionally biased region" description="Low complexity" evidence="4">
    <location>
        <begin position="1492"/>
        <end position="1504"/>
    </location>
</feature>
<organism evidence="7 8">
    <name type="scientific">Aureobasidium subglaciale (strain EXF-2481)</name>
    <name type="common">Aureobasidium pullulans var. subglaciale</name>
    <dbReference type="NCBI Taxonomy" id="1043005"/>
    <lineage>
        <taxon>Eukaryota</taxon>
        <taxon>Fungi</taxon>
        <taxon>Dikarya</taxon>
        <taxon>Ascomycota</taxon>
        <taxon>Pezizomycotina</taxon>
        <taxon>Dothideomycetes</taxon>
        <taxon>Dothideomycetidae</taxon>
        <taxon>Dothideales</taxon>
        <taxon>Saccotheciaceae</taxon>
        <taxon>Aureobasidium</taxon>
    </lineage>
</organism>
<feature type="compositionally biased region" description="Acidic residues" evidence="4">
    <location>
        <begin position="516"/>
        <end position="528"/>
    </location>
</feature>
<feature type="compositionally biased region" description="Polar residues" evidence="4">
    <location>
        <begin position="1337"/>
        <end position="1346"/>
    </location>
</feature>
<feature type="region of interest" description="Disordered" evidence="4">
    <location>
        <begin position="838"/>
        <end position="861"/>
    </location>
</feature>
<feature type="compositionally biased region" description="Low complexity" evidence="4">
    <location>
        <begin position="1137"/>
        <end position="1157"/>
    </location>
</feature>
<evidence type="ECO:0000313" key="8">
    <source>
        <dbReference type="Proteomes" id="UP000030641"/>
    </source>
</evidence>
<feature type="compositionally biased region" description="Basic and acidic residues" evidence="4">
    <location>
        <begin position="1594"/>
        <end position="1615"/>
    </location>
</feature>
<dbReference type="SUPFAM" id="SSF49879">
    <property type="entry name" value="SMAD/FHA domain"/>
    <property type="match status" value="1"/>
</dbReference>
<proteinExistence type="predicted"/>
<feature type="region of interest" description="Disordered" evidence="4">
    <location>
        <begin position="1274"/>
        <end position="1615"/>
    </location>
</feature>
<feature type="compositionally biased region" description="Polar residues" evidence="4">
    <location>
        <begin position="154"/>
        <end position="164"/>
    </location>
</feature>
<feature type="region of interest" description="Disordered" evidence="4">
    <location>
        <begin position="567"/>
        <end position="747"/>
    </location>
</feature>
<dbReference type="PANTHER" id="PTHR21712:SF29">
    <property type="entry name" value="PRE-RRNA-PROCESSING PROTEIN FHL1"/>
    <property type="match status" value="1"/>
</dbReference>
<dbReference type="HOGENOM" id="CLU_244233_0_0_1"/>
<dbReference type="InterPro" id="IPR036388">
    <property type="entry name" value="WH-like_DNA-bd_sf"/>
</dbReference>
<dbReference type="InterPro" id="IPR000253">
    <property type="entry name" value="FHA_dom"/>
</dbReference>
<feature type="DNA-binding region" description="Fork-head" evidence="3">
    <location>
        <begin position="928"/>
        <end position="1016"/>
    </location>
</feature>
<feature type="region of interest" description="Disordered" evidence="4">
    <location>
        <begin position="198"/>
        <end position="223"/>
    </location>
</feature>
<feature type="compositionally biased region" description="Low complexity" evidence="4">
    <location>
        <begin position="1549"/>
        <end position="1561"/>
    </location>
</feature>
<dbReference type="InterPro" id="IPR036390">
    <property type="entry name" value="WH_DNA-bd_sf"/>
</dbReference>
<feature type="region of interest" description="Disordered" evidence="4">
    <location>
        <begin position="344"/>
        <end position="380"/>
    </location>
</feature>
<evidence type="ECO:0000259" key="5">
    <source>
        <dbReference type="PROSITE" id="PS50006"/>
    </source>
</evidence>
<dbReference type="PRINTS" id="PR00053">
    <property type="entry name" value="FORKHEAD"/>
</dbReference>
<evidence type="ECO:0000259" key="6">
    <source>
        <dbReference type="PROSITE" id="PS50039"/>
    </source>
</evidence>
<dbReference type="InParanoid" id="A0A074ZJK9"/>
<feature type="region of interest" description="Disordered" evidence="4">
    <location>
        <begin position="1005"/>
        <end position="1041"/>
    </location>
</feature>
<feature type="compositionally biased region" description="Basic and acidic residues" evidence="4">
    <location>
        <begin position="567"/>
        <end position="635"/>
    </location>
</feature>
<feature type="compositionally biased region" description="Pro residues" evidence="4">
    <location>
        <begin position="1322"/>
        <end position="1334"/>
    </location>
</feature>
<dbReference type="Pfam" id="PF00250">
    <property type="entry name" value="Forkhead"/>
    <property type="match status" value="1"/>
</dbReference>
<feature type="compositionally biased region" description="Basic and acidic residues" evidence="4">
    <location>
        <begin position="643"/>
        <end position="682"/>
    </location>
</feature>
<sequence length="1615" mass="175661">MEVEATSLGHAAFAPHDYETPQAPSPSPLNSPWPELETDMARLEEGATRLEQQRSPALPQPQNDDNLGAKEGAQQSSGHDALHAVPPTSDTQSLNLKPQAETLSQPPSNDVRKSPKPPAKPISLAQSLFPEDFEDDVEQQEEVPAADELVDQAQPETLPQTQTQIEQQTLAPTQDALPDLADQSVLDKPALVHSYSLPESIDPLDQSVDPLDQSRPLQPQTPPKDYSELANAVADLNLPTNSLFPADLALASYEAEEAAPVQDAQNDPMQAFAKLQFPDGDFYVNTYAVELGRDLNAAKFERKAGRKHKMKLNRDVQMEQDAEMNVDDEGRNIARSNVSESGGIVGVNIDYDSEENEEAKRRKRKQFRSTNSSHSVDPTSLLTNPYDLSLDWQPQQDKPFEYECPFIPIHPQAGQSFKNISRKHIRIEYNLQKAHWEMLVNGRNGVFHDDSHVDKGSLVKLHHGSEILIQGITIVFKLPDNARVEEEEEEPAHILSDTDSSLSDLDSVASLGFAHDDDDEEIGLSSEDEPLRLKRPAQKREPLSRIVKLKFKLKRNFPAVAGLPVEREDKKEKEQEREREKEKKKERERVKAEIREKIKEKEKEIEAEKEKEKAAEKTKAKDKEKDKEREKERRPSKSGKQSIKADKPPRAEKAEKTPRTPKVDKVDKVDKVEKTEKVEKPVQKLALPQKVETSIPAETPKPVEAAAKTIAMPTQPEVLTPMFEERRESAVATTEMPPPSHPVDFKHSVEPDSYEALQALQVTPSQTPPAVPADLPPGSILAGLAPEEIPQKRKGPGRPPKNGVMSKRDEAIIKRKTKELQKMGKIVPPLAELLALARAEGGSTTKKDSKPEDGREGEHLSQSVEIDPALMAIQEHNNATPSIEVKTEGGIPAAQPTPDKDANKPKRIVKSPSPQKPESEYTEEELKKPTQTYVVLIHEALSKAPTGVMDLQQIYDAMQKMYPWFKYRSTTAGWQSSVRHNLISSEAFEEAGKIGKGRLWKINPNVSIDKEKKRKAPTPPPDNRPPQQQQQYPYYPNNQYPYGHPGAPAYGAYARPSPYGTPYGPPTVQNGSRPPVPTPQQKPGTYYSPYASTTPGAAAAGSPYGPPSRAPYAPYPQPPRPPGNTYGQPPQPPQSGQPPNQVPGQNQPQHPGQAPHPTSGQPYQAPGAPNGQPQYAPQGTQQPPRPVMAPGPGQAPPPNQSGITSEKMIDNIMDYHKKYLSNFQGPEQEKARTVFRKATNRHIHKGMDHGPYESEEEEKLYKAIDNIITTTQAETAAAATAQPQTNGQGPVQGGVPQGQAQAGAAQNVAGPAPQPQGTTAQNPPPPGQAHPPAPQQDMSAGPQSINGHHPIQHVSSSEQALADALKTAMPSAQAFRQGAPIAPYYPAPPNHQGIAPRPSPYGQPQGPQQQRMQPPPGQQQATHARPTLAAAPPAPQAQAPRPTFTAPSQSQSTVTTPGAPTQVASRPVAPAPSQPIQPSPVQAPGQPPQQHPGPVSGQANQQLPAPAPVSQPLPASQPLQPSVSSQTSTPAPSIQQQTPAPVTESAATTPASVAPQVQAVPTQPPTPVAAATPPQASVAPTPPADPNAHGGLKRPIEIDNDGDRDAKKQKTDEQT</sequence>
<dbReference type="Gene3D" id="1.10.10.10">
    <property type="entry name" value="Winged helix-like DNA-binding domain superfamily/Winged helix DNA-binding domain"/>
    <property type="match status" value="1"/>
</dbReference>
<feature type="compositionally biased region" description="Low complexity" evidence="4">
    <location>
        <begin position="1025"/>
        <end position="1041"/>
    </location>
</feature>
<protein>
    <recommendedName>
        <fullName evidence="9">Fork-head domain-containing protein</fullName>
    </recommendedName>
</protein>
<evidence type="ECO:0000256" key="1">
    <source>
        <dbReference type="ARBA" id="ARBA00023125"/>
    </source>
</evidence>
<feature type="compositionally biased region" description="Pro residues" evidence="4">
    <location>
        <begin position="766"/>
        <end position="775"/>
    </location>
</feature>
<feature type="compositionally biased region" description="Low complexity" evidence="4">
    <location>
        <begin position="1568"/>
        <end position="1579"/>
    </location>
</feature>
<feature type="region of interest" description="Disordered" evidence="4">
    <location>
        <begin position="1058"/>
        <end position="1206"/>
    </location>
</feature>
<feature type="region of interest" description="Disordered" evidence="4">
    <location>
        <begin position="764"/>
        <end position="811"/>
    </location>
</feature>
<dbReference type="Proteomes" id="UP000030641">
    <property type="component" value="Unassembled WGS sequence"/>
</dbReference>
<feature type="compositionally biased region" description="Low complexity" evidence="4">
    <location>
        <begin position="1400"/>
        <end position="1447"/>
    </location>
</feature>
<dbReference type="PROSITE" id="PS50039">
    <property type="entry name" value="FORK_HEAD_3"/>
    <property type="match status" value="1"/>
</dbReference>
<dbReference type="RefSeq" id="XP_013347642.1">
    <property type="nucleotide sequence ID" value="XM_013492188.1"/>
</dbReference>
<feature type="compositionally biased region" description="Polar residues" evidence="4">
    <location>
        <begin position="1448"/>
        <end position="1464"/>
    </location>
</feature>
<dbReference type="PROSITE" id="PS00658">
    <property type="entry name" value="FORK_HEAD_2"/>
    <property type="match status" value="1"/>
</dbReference>
<feature type="compositionally biased region" description="Low complexity" evidence="4">
    <location>
        <begin position="1297"/>
        <end position="1321"/>
    </location>
</feature>
<evidence type="ECO:0000256" key="4">
    <source>
        <dbReference type="SAM" id="MobiDB-lite"/>
    </source>
</evidence>
<accession>A0A074ZJK9</accession>
<evidence type="ECO:0000313" key="7">
    <source>
        <dbReference type="EMBL" id="KEQ98671.1"/>
    </source>
</evidence>
<feature type="compositionally biased region" description="Acidic residues" evidence="4">
    <location>
        <begin position="131"/>
        <end position="150"/>
    </location>
</feature>
<feature type="compositionally biased region" description="Low complexity" evidence="4">
    <location>
        <begin position="1274"/>
        <end position="1289"/>
    </location>
</feature>
<dbReference type="PANTHER" id="PTHR21712">
    <property type="entry name" value="PRE-RRNA-PROCESSING PROTEIN FHL1"/>
    <property type="match status" value="1"/>
</dbReference>
<feature type="compositionally biased region" description="Low complexity" evidence="4">
    <location>
        <begin position="1088"/>
        <end position="1103"/>
    </location>
</feature>
<keyword evidence="8" id="KW-1185">Reference proteome</keyword>
<feature type="compositionally biased region" description="Polar residues" evidence="4">
    <location>
        <begin position="1171"/>
        <end position="1182"/>
    </location>
</feature>
<comment type="subcellular location">
    <subcellularLocation>
        <location evidence="3">Nucleus</location>
    </subcellularLocation>
</comment>
<dbReference type="GO" id="GO:0003700">
    <property type="term" value="F:DNA-binding transcription factor activity"/>
    <property type="evidence" value="ECO:0007669"/>
    <property type="project" value="InterPro"/>
</dbReference>
<feature type="region of interest" description="Disordered" evidence="4">
    <location>
        <begin position="516"/>
        <end position="539"/>
    </location>
</feature>
<evidence type="ECO:0000256" key="3">
    <source>
        <dbReference type="PROSITE-ProRule" id="PRU00089"/>
    </source>
</evidence>
<dbReference type="OMA" id="SYYMHTY"/>
<feature type="compositionally biased region" description="Pro residues" evidence="4">
    <location>
        <begin position="1469"/>
        <end position="1478"/>
    </location>
</feature>
<dbReference type="InterPro" id="IPR045178">
    <property type="entry name" value="Fhl1/FHA1"/>
</dbReference>
<feature type="compositionally biased region" description="Polar residues" evidence="4">
    <location>
        <begin position="368"/>
        <end position="380"/>
    </location>
</feature>
<dbReference type="InterPro" id="IPR030456">
    <property type="entry name" value="TF_fork_head_CS_2"/>
</dbReference>
<dbReference type="GO" id="GO:0060962">
    <property type="term" value="P:regulation of ribosomal protein gene transcription by RNA polymerase II"/>
    <property type="evidence" value="ECO:0007669"/>
    <property type="project" value="InterPro"/>
</dbReference>
<feature type="compositionally biased region" description="Basic and acidic residues" evidence="4">
    <location>
        <begin position="39"/>
        <end position="52"/>
    </location>
</feature>
<dbReference type="PROSITE" id="PS50006">
    <property type="entry name" value="FHA_DOMAIN"/>
    <property type="match status" value="1"/>
</dbReference>
<gene>
    <name evidence="7" type="ORF">AUEXF2481DRAFT_370395</name>
</gene>
<dbReference type="STRING" id="1043005.A0A074ZJK9"/>
<dbReference type="GeneID" id="25365746"/>
<dbReference type="GO" id="GO:0005634">
    <property type="term" value="C:nucleus"/>
    <property type="evidence" value="ECO:0007669"/>
    <property type="project" value="UniProtKB-SubCell"/>
</dbReference>
<evidence type="ECO:0008006" key="9">
    <source>
        <dbReference type="Google" id="ProtNLM"/>
    </source>
</evidence>
<dbReference type="SMART" id="SM00339">
    <property type="entry name" value="FH"/>
    <property type="match status" value="1"/>
</dbReference>
<dbReference type="InterPro" id="IPR008984">
    <property type="entry name" value="SMAD_FHA_dom_sf"/>
</dbReference>
<dbReference type="EMBL" id="KL584751">
    <property type="protein sequence ID" value="KEQ98671.1"/>
    <property type="molecule type" value="Genomic_DNA"/>
</dbReference>
<feature type="domain" description="FHA" evidence="5">
    <location>
        <begin position="418"/>
        <end position="453"/>
    </location>
</feature>
<dbReference type="FunCoup" id="A0A074ZJK9">
    <property type="interactions" value="958"/>
</dbReference>
<dbReference type="InterPro" id="IPR001766">
    <property type="entry name" value="Fork_head_dom"/>
</dbReference>
<feature type="compositionally biased region" description="Basic and acidic residues" evidence="4">
    <location>
        <begin position="845"/>
        <end position="859"/>
    </location>
</feature>
<feature type="compositionally biased region" description="Polar residues" evidence="4">
    <location>
        <begin position="1534"/>
        <end position="1548"/>
    </location>
</feature>
<feature type="compositionally biased region" description="Pro residues" evidence="4">
    <location>
        <begin position="1104"/>
        <end position="1122"/>
    </location>
</feature>
<keyword evidence="2 3" id="KW-0539">Nucleus</keyword>
<dbReference type="OrthoDB" id="5402974at2759"/>